<gene>
    <name evidence="8" type="ORF">SAPIO_CDS7549</name>
</gene>
<dbReference type="GO" id="GO:0008270">
    <property type="term" value="F:zinc ion binding"/>
    <property type="evidence" value="ECO:0007669"/>
    <property type="project" value="UniProtKB-KW"/>
</dbReference>
<feature type="region of interest" description="Disordered" evidence="6">
    <location>
        <begin position="449"/>
        <end position="476"/>
    </location>
</feature>
<reference evidence="8 9" key="1">
    <citation type="journal article" date="2014" name="Genome Announc.">
        <title>Draft genome sequence of the pathogenic fungus Scedosporium apiospermum.</title>
        <authorList>
            <person name="Vandeputte P."/>
            <person name="Ghamrawi S."/>
            <person name="Rechenmann M."/>
            <person name="Iltis A."/>
            <person name="Giraud S."/>
            <person name="Fleury M."/>
            <person name="Thornton C."/>
            <person name="Delhaes L."/>
            <person name="Meyer W."/>
            <person name="Papon N."/>
            <person name="Bouchara J.P."/>
        </authorList>
    </citation>
    <scope>NUCLEOTIDE SEQUENCE [LARGE SCALE GENOMIC DNA]</scope>
    <source>
        <strain evidence="8 9">IHEM 14462</strain>
    </source>
</reference>
<keyword evidence="2" id="KW-0479">Metal-binding</keyword>
<dbReference type="RefSeq" id="XP_016641219.1">
    <property type="nucleotide sequence ID" value="XM_016789392.1"/>
</dbReference>
<keyword evidence="9" id="KW-1185">Reference proteome</keyword>
<comment type="pathway">
    <text evidence="1">Protein modification; protein ubiquitination.</text>
</comment>
<dbReference type="GeneID" id="27726621"/>
<dbReference type="SMART" id="SM00647">
    <property type="entry name" value="IBR"/>
    <property type="match status" value="1"/>
</dbReference>
<dbReference type="OrthoDB" id="10009520at2759"/>
<evidence type="ECO:0000256" key="6">
    <source>
        <dbReference type="SAM" id="MobiDB-lite"/>
    </source>
</evidence>
<feature type="domain" description="IBR" evidence="7">
    <location>
        <begin position="334"/>
        <end position="396"/>
    </location>
</feature>
<comment type="caution">
    <text evidence="8">The sequence shown here is derived from an EMBL/GenBank/DDBJ whole genome shotgun (WGS) entry which is preliminary data.</text>
</comment>
<sequence length="737" mass="79746">MNAVAGTGGVEASPAYGGFQDAALLELDTTAMLADCVKNVTAIFPNICPDYVTKLTGENGYSTPAVIDALLELQEKSSAYPQKSLSPNPRKRKRADDFVLDLLTKPLGDVSAADVETLQNHFNSVEWRNCTIPFTAYRKLSHDALIHAFPDLSSYRAYQTLAACHHSLLQAYSVLTCQDRIGTVESLPKKDRPLRDQDELGDNFDYALKIAAPSDHDYNIALEIQAARRIRACLTKKPNRQVATSTGATRDEETPIPTLECACCYDDHAADRMVSCDGDVEHFFCYDCARKQAETQISVSRYDLSCMAMGGCAGKLPVTQRSLFLSAKTSATLDRLEQQASIRMAGLDDLASCPFCPYAAECPPPETDKEFRCENPECGIISCRLCNKKSHVPMSCEEAEKEKGFSARREIEEAMSAAVIRTCNKSARKAVLEEHPELDETTLQIKMSDKVTGTEAGKGKAKPRQAPRAAPRRRGRNRAVPIPEIPNAELNANVAEFTGNFAGPVNANPPPTVPFVPFPVARPNIAGVMGTTGFHYGASLQPGVQPLGGYNVPGMARFPEETRIDPLAYLGQFGEGLGQVPTDRQGQIGAFRDAAMRFWDIQGEQGAPMLPHVPLRHGNQNLTQGAVGAAGANAPGAPRPLQPPLQGGHIQAMGQERVAAIPIRAPNQAAANPIWPILQPVMQQARRRPQERATGIPVLPRPAATGALWKAGASREQPIIIDDGDEGVGMIEAPHAT</sequence>
<keyword evidence="5" id="KW-0862">Zinc</keyword>
<feature type="compositionally biased region" description="Basic residues" evidence="6">
    <location>
        <begin position="459"/>
        <end position="476"/>
    </location>
</feature>
<accession>A0A084G258</accession>
<keyword evidence="3" id="KW-0863">Zinc-finger</keyword>
<dbReference type="SUPFAM" id="SSF57850">
    <property type="entry name" value="RING/U-box"/>
    <property type="match status" value="1"/>
</dbReference>
<dbReference type="PANTHER" id="PTHR22770:SF47">
    <property type="entry name" value="E3 UBIQUITIN-PROTEIN LIGASE RNF216"/>
    <property type="match status" value="1"/>
</dbReference>
<protein>
    <recommendedName>
        <fullName evidence="7">IBR domain-containing protein</fullName>
    </recommendedName>
</protein>
<dbReference type="InterPro" id="IPR013083">
    <property type="entry name" value="Znf_RING/FYVE/PHD"/>
</dbReference>
<evidence type="ECO:0000313" key="9">
    <source>
        <dbReference type="Proteomes" id="UP000028545"/>
    </source>
</evidence>
<dbReference type="InterPro" id="IPR002867">
    <property type="entry name" value="IBR_dom"/>
</dbReference>
<evidence type="ECO:0000256" key="1">
    <source>
        <dbReference type="ARBA" id="ARBA00004906"/>
    </source>
</evidence>
<dbReference type="CDD" id="cd20339">
    <property type="entry name" value="BRcat_RBR_RNF216"/>
    <property type="match status" value="1"/>
</dbReference>
<dbReference type="InterPro" id="IPR047545">
    <property type="entry name" value="BRcat_RBR_RNF216"/>
</dbReference>
<dbReference type="KEGG" id="sapo:SAPIO_CDS7549"/>
<evidence type="ECO:0000313" key="8">
    <source>
        <dbReference type="EMBL" id="KEZ41420.1"/>
    </source>
</evidence>
<keyword evidence="4" id="KW-0833">Ubl conjugation pathway</keyword>
<dbReference type="PANTHER" id="PTHR22770">
    <property type="entry name" value="UBIQUITIN CONJUGATING ENZYME 7 INTERACTING PROTEIN-RELATED"/>
    <property type="match status" value="1"/>
</dbReference>
<evidence type="ECO:0000256" key="3">
    <source>
        <dbReference type="ARBA" id="ARBA00022771"/>
    </source>
</evidence>
<dbReference type="AlphaFoldDB" id="A0A084G258"/>
<evidence type="ECO:0000256" key="4">
    <source>
        <dbReference type="ARBA" id="ARBA00022786"/>
    </source>
</evidence>
<dbReference type="HOGENOM" id="CLU_376491_0_0_1"/>
<dbReference type="EMBL" id="JOWA01000110">
    <property type="protein sequence ID" value="KEZ41420.1"/>
    <property type="molecule type" value="Genomic_DNA"/>
</dbReference>
<dbReference type="Proteomes" id="UP000028545">
    <property type="component" value="Unassembled WGS sequence"/>
</dbReference>
<dbReference type="CDD" id="cd16630">
    <property type="entry name" value="RING-HC_RBR_RNF216"/>
    <property type="match status" value="1"/>
</dbReference>
<dbReference type="InterPro" id="IPR047544">
    <property type="entry name" value="RING-HC_RBR_RNF216"/>
</dbReference>
<evidence type="ECO:0000256" key="2">
    <source>
        <dbReference type="ARBA" id="ARBA00022723"/>
    </source>
</evidence>
<dbReference type="InterPro" id="IPR051628">
    <property type="entry name" value="LUBAC_E3_Ligases"/>
</dbReference>
<evidence type="ECO:0000259" key="7">
    <source>
        <dbReference type="SMART" id="SM00647"/>
    </source>
</evidence>
<proteinExistence type="predicted"/>
<dbReference type="Pfam" id="PF26191">
    <property type="entry name" value="RING-HC_RBR_RNF216"/>
    <property type="match status" value="1"/>
</dbReference>
<name>A0A084G258_PSEDA</name>
<dbReference type="Gene3D" id="3.30.40.10">
    <property type="entry name" value="Zinc/RING finger domain, C3HC4 (zinc finger)"/>
    <property type="match status" value="1"/>
</dbReference>
<organism evidence="8 9">
    <name type="scientific">Pseudallescheria apiosperma</name>
    <name type="common">Scedosporium apiospermum</name>
    <dbReference type="NCBI Taxonomy" id="563466"/>
    <lineage>
        <taxon>Eukaryota</taxon>
        <taxon>Fungi</taxon>
        <taxon>Dikarya</taxon>
        <taxon>Ascomycota</taxon>
        <taxon>Pezizomycotina</taxon>
        <taxon>Sordariomycetes</taxon>
        <taxon>Hypocreomycetidae</taxon>
        <taxon>Microascales</taxon>
        <taxon>Microascaceae</taxon>
        <taxon>Scedosporium</taxon>
    </lineage>
</organism>
<evidence type="ECO:0000256" key="5">
    <source>
        <dbReference type="ARBA" id="ARBA00022833"/>
    </source>
</evidence>
<dbReference type="VEuPathDB" id="FungiDB:SAPIO_CDS7549"/>